<dbReference type="AlphaFoldDB" id="A0A2K0JHQ5"/>
<dbReference type="Proteomes" id="UP000236163">
    <property type="component" value="Unassembled WGS sequence"/>
</dbReference>
<dbReference type="EMBL" id="JWSP02000004">
    <property type="protein sequence ID" value="PNO34823.1"/>
    <property type="molecule type" value="Genomic_DNA"/>
</dbReference>
<organism evidence="1 2">
    <name type="scientific">Salmonella enterica subsp. houtenae serovar 50:g,z51:-</name>
    <dbReference type="NCBI Taxonomy" id="1173947"/>
    <lineage>
        <taxon>Bacteria</taxon>
        <taxon>Pseudomonadati</taxon>
        <taxon>Pseudomonadota</taxon>
        <taxon>Gammaproteobacteria</taxon>
        <taxon>Enterobacterales</taxon>
        <taxon>Enterobacteriaceae</taxon>
        <taxon>Salmonella</taxon>
    </lineage>
</organism>
<proteinExistence type="predicted"/>
<evidence type="ECO:0000313" key="2">
    <source>
        <dbReference type="Proteomes" id="UP000236163"/>
    </source>
</evidence>
<comment type="caution">
    <text evidence="1">The sequence shown here is derived from an EMBL/GenBank/DDBJ whole genome shotgun (WGS) entry which is preliminary data.</text>
</comment>
<name>A0A2K0JHQ5_SALHO</name>
<sequence>MTKEIKRYGVFVLDVDEKGDEPNTMHCNAFIKPFAVFSDIKLARDKQDSLSDILKKSNDKRKVVIRTILDALDVAIYKQEQIAIHRKEVEKEKDNRHETLIKLMASNNIKK</sequence>
<reference evidence="2" key="1">
    <citation type="submission" date="2017-12" db="EMBL/GenBank/DDBJ databases">
        <title>FDA dAtabase for Regulatory Grade micrObial Sequences (FDA-ARGOS): Supporting development and validation of Infectious Disease Dx tests.</title>
        <authorList>
            <person name="Sichtig H."/>
            <person name="Tallon L."/>
            <person name="Sadzewicz L."/>
            <person name="Sengamalay N."/>
            <person name="Nagaraj S."/>
            <person name="Vavikolanu K."/>
            <person name="Aluvathingal J."/>
            <person name="Nadendla S."/>
            <person name="Pirone D.C."/>
            <person name="Hoffman M."/>
            <person name="Muruvanda T."/>
            <person name="Allard M."/>
            <person name="Evans P."/>
        </authorList>
    </citation>
    <scope>NUCLEOTIDE SEQUENCE [LARGE SCALE GENOMIC DNA]</scope>
    <source>
        <strain evidence="2">FDAARGOS_55</strain>
    </source>
</reference>
<gene>
    <name evidence="1" type="ORF">RK55_017655</name>
</gene>
<evidence type="ECO:0000313" key="1">
    <source>
        <dbReference type="EMBL" id="PNO34823.1"/>
    </source>
</evidence>
<accession>A0A2K0JHQ5</accession>
<protein>
    <submittedName>
        <fullName evidence="1">Uncharacterized protein</fullName>
    </submittedName>
</protein>